<gene>
    <name evidence="1" type="ORF">Adt_03652</name>
</gene>
<accession>A0ABD1VZ63</accession>
<reference evidence="2" key="1">
    <citation type="submission" date="2024-07" db="EMBL/GenBank/DDBJ databases">
        <title>Two chromosome-level genome assemblies of Korean endemic species Abeliophyllum distichum and Forsythia ovata (Oleaceae).</title>
        <authorList>
            <person name="Jang H."/>
        </authorList>
    </citation>
    <scope>NUCLEOTIDE SEQUENCE [LARGE SCALE GENOMIC DNA]</scope>
</reference>
<proteinExistence type="predicted"/>
<dbReference type="EMBL" id="JBFOLK010000001">
    <property type="protein sequence ID" value="KAL2542674.1"/>
    <property type="molecule type" value="Genomic_DNA"/>
</dbReference>
<dbReference type="Proteomes" id="UP001604336">
    <property type="component" value="Unassembled WGS sequence"/>
</dbReference>
<keyword evidence="2" id="KW-1185">Reference proteome</keyword>
<evidence type="ECO:0000313" key="2">
    <source>
        <dbReference type="Proteomes" id="UP001604336"/>
    </source>
</evidence>
<protein>
    <submittedName>
        <fullName evidence="1">Uncharacterized protein</fullName>
    </submittedName>
</protein>
<organism evidence="1 2">
    <name type="scientific">Abeliophyllum distichum</name>
    <dbReference type="NCBI Taxonomy" id="126358"/>
    <lineage>
        <taxon>Eukaryota</taxon>
        <taxon>Viridiplantae</taxon>
        <taxon>Streptophyta</taxon>
        <taxon>Embryophyta</taxon>
        <taxon>Tracheophyta</taxon>
        <taxon>Spermatophyta</taxon>
        <taxon>Magnoliopsida</taxon>
        <taxon>eudicotyledons</taxon>
        <taxon>Gunneridae</taxon>
        <taxon>Pentapetalae</taxon>
        <taxon>asterids</taxon>
        <taxon>lamiids</taxon>
        <taxon>Lamiales</taxon>
        <taxon>Oleaceae</taxon>
        <taxon>Forsythieae</taxon>
        <taxon>Abeliophyllum</taxon>
    </lineage>
</organism>
<name>A0ABD1VZ63_9LAMI</name>
<evidence type="ECO:0000313" key="1">
    <source>
        <dbReference type="EMBL" id="KAL2542674.1"/>
    </source>
</evidence>
<sequence length="129" mass="14715">MANRNFEAMVAKRDKQLVKAKEDVERVKVDRADAEARAVMVYHEEFESMSEYMELAHKFMMTDGHQLVERIGETHPEWDISFLRYPPDDLPASEDPATAKIFSTVDSQDTGEAQTILSTIGERLHCADP</sequence>
<comment type="caution">
    <text evidence="1">The sequence shown here is derived from an EMBL/GenBank/DDBJ whole genome shotgun (WGS) entry which is preliminary data.</text>
</comment>
<dbReference type="AlphaFoldDB" id="A0ABD1VZ63"/>